<comment type="similarity">
    <text evidence="1">Belongs to the sigma-70 factor family. ECF subfamily.</text>
</comment>
<dbReference type="CDD" id="cd06171">
    <property type="entry name" value="Sigma70_r4"/>
    <property type="match status" value="1"/>
</dbReference>
<dbReference type="InterPro" id="IPR036388">
    <property type="entry name" value="WH-like_DNA-bd_sf"/>
</dbReference>
<dbReference type="GO" id="GO:0016987">
    <property type="term" value="F:sigma factor activity"/>
    <property type="evidence" value="ECO:0007669"/>
    <property type="project" value="UniProtKB-KW"/>
</dbReference>
<protein>
    <submittedName>
        <fullName evidence="6">DNA-binding protein</fullName>
    </submittedName>
</protein>
<keyword evidence="3" id="KW-0731">Sigma factor</keyword>
<dbReference type="RefSeq" id="WP_189391692.1">
    <property type="nucleotide sequence ID" value="NZ_BMZN01000002.1"/>
</dbReference>
<reference evidence="7" key="1">
    <citation type="journal article" date="2019" name="Int. J. Syst. Evol. Microbiol.">
        <title>The Global Catalogue of Microorganisms (GCM) 10K type strain sequencing project: providing services to taxonomists for standard genome sequencing and annotation.</title>
        <authorList>
            <consortium name="The Broad Institute Genomics Platform"/>
            <consortium name="The Broad Institute Genome Sequencing Center for Infectious Disease"/>
            <person name="Wu L."/>
            <person name="Ma J."/>
        </authorList>
    </citation>
    <scope>NUCLEOTIDE SEQUENCE [LARGE SCALE GENOMIC DNA]</scope>
    <source>
        <strain evidence="7">KCTC 42083</strain>
    </source>
</reference>
<dbReference type="Gene3D" id="1.10.1740.10">
    <property type="match status" value="1"/>
</dbReference>
<evidence type="ECO:0000259" key="5">
    <source>
        <dbReference type="Pfam" id="PF08281"/>
    </source>
</evidence>
<gene>
    <name evidence="6" type="ORF">GCM10010096_12570</name>
</gene>
<evidence type="ECO:0000256" key="2">
    <source>
        <dbReference type="ARBA" id="ARBA00023015"/>
    </source>
</evidence>
<dbReference type="Pfam" id="PF08281">
    <property type="entry name" value="Sigma70_r4_2"/>
    <property type="match status" value="1"/>
</dbReference>
<evidence type="ECO:0000256" key="1">
    <source>
        <dbReference type="ARBA" id="ARBA00010641"/>
    </source>
</evidence>
<proteinExistence type="inferred from homology"/>
<accession>A0A8H9IHV0</accession>
<organism evidence="6 7">
    <name type="scientific">Alcaligenes pakistanensis</name>
    <dbReference type="NCBI Taxonomy" id="1482717"/>
    <lineage>
        <taxon>Bacteria</taxon>
        <taxon>Pseudomonadati</taxon>
        <taxon>Pseudomonadota</taxon>
        <taxon>Betaproteobacteria</taxon>
        <taxon>Burkholderiales</taxon>
        <taxon>Alcaligenaceae</taxon>
        <taxon>Alcaligenes</taxon>
    </lineage>
</organism>
<dbReference type="InterPro" id="IPR014284">
    <property type="entry name" value="RNA_pol_sigma-70_dom"/>
</dbReference>
<dbReference type="Gene3D" id="1.10.10.10">
    <property type="entry name" value="Winged helix-like DNA-binding domain superfamily/Winged helix DNA-binding domain"/>
    <property type="match status" value="1"/>
</dbReference>
<name>A0A8H9IHV0_9BURK</name>
<dbReference type="Proteomes" id="UP000608923">
    <property type="component" value="Unassembled WGS sequence"/>
</dbReference>
<dbReference type="PANTHER" id="PTHR43133:SF63">
    <property type="entry name" value="RNA POLYMERASE SIGMA FACTOR FECI-RELATED"/>
    <property type="match status" value="1"/>
</dbReference>
<dbReference type="InterPro" id="IPR013324">
    <property type="entry name" value="RNA_pol_sigma_r3/r4-like"/>
</dbReference>
<keyword evidence="7" id="KW-1185">Reference proteome</keyword>
<evidence type="ECO:0000256" key="3">
    <source>
        <dbReference type="ARBA" id="ARBA00023082"/>
    </source>
</evidence>
<keyword evidence="4" id="KW-0804">Transcription</keyword>
<dbReference type="NCBIfam" id="TIGR02937">
    <property type="entry name" value="sigma70-ECF"/>
    <property type="match status" value="1"/>
</dbReference>
<dbReference type="SUPFAM" id="SSF88659">
    <property type="entry name" value="Sigma3 and sigma4 domains of RNA polymerase sigma factors"/>
    <property type="match status" value="1"/>
</dbReference>
<dbReference type="PANTHER" id="PTHR43133">
    <property type="entry name" value="RNA POLYMERASE ECF-TYPE SIGMA FACTO"/>
    <property type="match status" value="1"/>
</dbReference>
<evidence type="ECO:0000313" key="6">
    <source>
        <dbReference type="EMBL" id="GHC43058.1"/>
    </source>
</evidence>
<dbReference type="InterPro" id="IPR013249">
    <property type="entry name" value="RNA_pol_sigma70_r4_t2"/>
</dbReference>
<dbReference type="EMBL" id="BMZN01000002">
    <property type="protein sequence ID" value="GHC43058.1"/>
    <property type="molecule type" value="Genomic_DNA"/>
</dbReference>
<comment type="caution">
    <text evidence="6">The sequence shown here is derived from an EMBL/GenBank/DDBJ whole genome shotgun (WGS) entry which is preliminary data.</text>
</comment>
<evidence type="ECO:0000313" key="7">
    <source>
        <dbReference type="Proteomes" id="UP000608923"/>
    </source>
</evidence>
<dbReference type="SUPFAM" id="SSF88946">
    <property type="entry name" value="Sigma2 domain of RNA polymerase sigma factors"/>
    <property type="match status" value="1"/>
</dbReference>
<dbReference type="GO" id="GO:0003677">
    <property type="term" value="F:DNA binding"/>
    <property type="evidence" value="ECO:0007669"/>
    <property type="project" value="UniProtKB-KW"/>
</dbReference>
<keyword evidence="6" id="KW-0238">DNA-binding</keyword>
<sequence>MSDRPSLRSSWLAHYAELISTWTRRYGNRHDAEDATHDAIANMLEQQSAVITNPRAFLHRSVHNGLVSLNRRAHRQAHVAWQDLSDEEHPLDHSHEQELQGAHLRRALQNALKELPLKSQQVFAWHRLEGYTLPEIARKMNLSQSMVEKHMARALDHLHKRLSDFQLPE</sequence>
<dbReference type="GO" id="GO:0006352">
    <property type="term" value="P:DNA-templated transcription initiation"/>
    <property type="evidence" value="ECO:0007669"/>
    <property type="project" value="InterPro"/>
</dbReference>
<dbReference type="AlphaFoldDB" id="A0A8H9IHV0"/>
<dbReference type="InterPro" id="IPR013325">
    <property type="entry name" value="RNA_pol_sigma_r2"/>
</dbReference>
<keyword evidence="2" id="KW-0805">Transcription regulation</keyword>
<evidence type="ECO:0000256" key="4">
    <source>
        <dbReference type="ARBA" id="ARBA00023163"/>
    </source>
</evidence>
<feature type="domain" description="RNA polymerase sigma factor 70 region 4 type 2" evidence="5">
    <location>
        <begin position="105"/>
        <end position="158"/>
    </location>
</feature>
<dbReference type="InterPro" id="IPR039425">
    <property type="entry name" value="RNA_pol_sigma-70-like"/>
</dbReference>